<dbReference type="InterPro" id="IPR020568">
    <property type="entry name" value="Ribosomal_Su5_D2-typ_SF"/>
</dbReference>
<dbReference type="Proteomes" id="UP000027586">
    <property type="component" value="Unassembled WGS sequence"/>
</dbReference>
<dbReference type="EMBL" id="CBTN010000130">
    <property type="protein sequence ID" value="CDH61091.1"/>
    <property type="molecule type" value="Genomic_DNA"/>
</dbReference>
<dbReference type="InterPro" id="IPR023035">
    <property type="entry name" value="Ribosomal_uS9_bac/plastid"/>
</dbReference>
<comment type="caution">
    <text evidence="7">The sequence shown here is derived from an EMBL/GenBank/DDBJ whole genome shotgun (WGS) entry which is preliminary data.</text>
</comment>
<dbReference type="Gene3D" id="3.30.230.10">
    <property type="match status" value="1"/>
</dbReference>
<name>A0A068SIC0_9FUNG</name>
<keyword evidence="3 6" id="KW-0687">Ribonucleoprotein</keyword>
<dbReference type="GO" id="GO:0003723">
    <property type="term" value="F:RNA binding"/>
    <property type="evidence" value="ECO:0007669"/>
    <property type="project" value="TreeGrafter"/>
</dbReference>
<reference evidence="7" key="1">
    <citation type="submission" date="2013-08" db="EMBL/GenBank/DDBJ databases">
        <title>Gene expansion shapes genome architecture in the human pathogen Lichtheimia corymbifera: an evolutionary genomics analysis in the ancient terrestrial Mucorales (Mucoromycotina).</title>
        <authorList>
            <person name="Schwartze V.U."/>
            <person name="Winter S."/>
            <person name="Shelest E."/>
            <person name="Marcet-Houben M."/>
            <person name="Horn F."/>
            <person name="Wehner S."/>
            <person name="Hoffmann K."/>
            <person name="Riege K."/>
            <person name="Sammeth M."/>
            <person name="Nowrousian M."/>
            <person name="Valiante V."/>
            <person name="Linde J."/>
            <person name="Jacobsen I.D."/>
            <person name="Marz M."/>
            <person name="Brakhage A.A."/>
            <person name="Gabaldon T."/>
            <person name="Bocker S."/>
            <person name="Voigt K."/>
        </authorList>
    </citation>
    <scope>NUCLEOTIDE SEQUENCE [LARGE SCALE GENOMIC DNA]</scope>
    <source>
        <strain evidence="7">FSU 9682</strain>
    </source>
</reference>
<gene>
    <name evidence="7" type="ORF">LCOR_11867.1</name>
</gene>
<evidence type="ECO:0000313" key="8">
    <source>
        <dbReference type="Proteomes" id="UP000027586"/>
    </source>
</evidence>
<dbReference type="SUPFAM" id="SSF54211">
    <property type="entry name" value="Ribosomal protein S5 domain 2-like"/>
    <property type="match status" value="1"/>
</dbReference>
<evidence type="ECO:0000256" key="1">
    <source>
        <dbReference type="ARBA" id="ARBA00005251"/>
    </source>
</evidence>
<dbReference type="PANTHER" id="PTHR21569:SF1">
    <property type="entry name" value="SMALL RIBOSOMAL SUBUNIT PROTEIN US9M"/>
    <property type="match status" value="1"/>
</dbReference>
<accession>A0A068SIC0</accession>
<dbReference type="InterPro" id="IPR014721">
    <property type="entry name" value="Ribsml_uS5_D2-typ_fold_subgr"/>
</dbReference>
<keyword evidence="8" id="KW-1185">Reference proteome</keyword>
<protein>
    <recommendedName>
        <fullName evidence="4">Small ribosomal subunit protein uS9m</fullName>
    </recommendedName>
    <alternativeName>
        <fullName evidence="5">37S ribosomal protein S9, mitochondrial</fullName>
    </alternativeName>
</protein>
<evidence type="ECO:0000256" key="5">
    <source>
        <dbReference type="ARBA" id="ARBA00042623"/>
    </source>
</evidence>
<evidence type="ECO:0000256" key="3">
    <source>
        <dbReference type="ARBA" id="ARBA00023274"/>
    </source>
</evidence>
<dbReference type="InterPro" id="IPR000754">
    <property type="entry name" value="Ribosomal_uS9"/>
</dbReference>
<dbReference type="OrthoDB" id="10254627at2759"/>
<evidence type="ECO:0000256" key="6">
    <source>
        <dbReference type="RuleBase" id="RU003815"/>
    </source>
</evidence>
<proteinExistence type="inferred from homology"/>
<organism evidence="7 8">
    <name type="scientific">Lichtheimia corymbifera JMRC:FSU:9682</name>
    <dbReference type="NCBI Taxonomy" id="1263082"/>
    <lineage>
        <taxon>Eukaryota</taxon>
        <taxon>Fungi</taxon>
        <taxon>Fungi incertae sedis</taxon>
        <taxon>Mucoromycota</taxon>
        <taxon>Mucoromycotina</taxon>
        <taxon>Mucoromycetes</taxon>
        <taxon>Mucorales</taxon>
        <taxon>Lichtheimiaceae</taxon>
        <taxon>Lichtheimia</taxon>
    </lineage>
</organism>
<dbReference type="FunFam" id="3.30.230.10:FF:000001">
    <property type="entry name" value="30S ribosomal protein S9"/>
    <property type="match status" value="1"/>
</dbReference>
<dbReference type="STRING" id="1263082.A0A068SIC0"/>
<dbReference type="NCBIfam" id="NF001099">
    <property type="entry name" value="PRK00132.1"/>
    <property type="match status" value="1"/>
</dbReference>
<evidence type="ECO:0000256" key="2">
    <source>
        <dbReference type="ARBA" id="ARBA00022980"/>
    </source>
</evidence>
<dbReference type="PROSITE" id="PS00360">
    <property type="entry name" value="RIBOSOMAL_S9"/>
    <property type="match status" value="1"/>
</dbReference>
<comment type="similarity">
    <text evidence="1 6">Belongs to the universal ribosomal protein uS9 family.</text>
</comment>
<dbReference type="GO" id="GO:0005763">
    <property type="term" value="C:mitochondrial small ribosomal subunit"/>
    <property type="evidence" value="ECO:0007669"/>
    <property type="project" value="EnsemblFungi"/>
</dbReference>
<evidence type="ECO:0000313" key="7">
    <source>
        <dbReference type="EMBL" id="CDH61091.1"/>
    </source>
</evidence>
<dbReference type="Pfam" id="PF00380">
    <property type="entry name" value="Ribosomal_S9"/>
    <property type="match status" value="1"/>
</dbReference>
<dbReference type="PANTHER" id="PTHR21569">
    <property type="entry name" value="RIBOSOMAL PROTEIN S9"/>
    <property type="match status" value="1"/>
</dbReference>
<dbReference type="InterPro" id="IPR020574">
    <property type="entry name" value="Ribosomal_uS9_CS"/>
</dbReference>
<dbReference type="GO" id="GO:0003735">
    <property type="term" value="F:structural constituent of ribosome"/>
    <property type="evidence" value="ECO:0007669"/>
    <property type="project" value="EnsemblFungi"/>
</dbReference>
<dbReference type="AlphaFoldDB" id="A0A068SIC0"/>
<evidence type="ECO:0000256" key="4">
    <source>
        <dbReference type="ARBA" id="ARBA00039318"/>
    </source>
</evidence>
<dbReference type="GO" id="GO:0006412">
    <property type="term" value="P:translation"/>
    <property type="evidence" value="ECO:0007669"/>
    <property type="project" value="InterPro"/>
</dbReference>
<dbReference type="VEuPathDB" id="FungiDB:LCOR_11867.1"/>
<sequence>MLRNLTSFGRCANIARSLAIPAVSRPVIFARYASNEAIRHNRGFQGAAVEPVDDLYDIREKPESLSYFTGNYKYNDLLIDLAELHKRYADWKGDENVDQTVETSAWKLREKMEQMLAIPLKTSQWRKIVHHLNALASLPKPLPEAVERALQPYKRYDVNATGAGGESSTGVKTLDELGRAYAAGRRKESSARCWVVEGDGQILVNGMPLNNYFQRPVDRDQVTLPLEATQSTEKYNVWTIVNGGGSTGQAEAIKLGIGRALLIHDPELKPLLRQAGCITRDPRVVERKKEGQRKARARYTWVKR</sequence>
<keyword evidence="2 6" id="KW-0689">Ribosomal protein</keyword>